<dbReference type="PANTHER" id="PTHR42852:SF6">
    <property type="entry name" value="THIOL:DISULFIDE INTERCHANGE PROTEIN DSBE"/>
    <property type="match status" value="1"/>
</dbReference>
<feature type="domain" description="Thioredoxin" evidence="5">
    <location>
        <begin position="240"/>
        <end position="360"/>
    </location>
</feature>
<dbReference type="EMBL" id="FLUL01000001">
    <property type="protein sequence ID" value="SBW00671.1"/>
    <property type="molecule type" value="Genomic_DNA"/>
</dbReference>
<dbReference type="InterPro" id="IPR013766">
    <property type="entry name" value="Thioredoxin_domain"/>
</dbReference>
<dbReference type="PROSITE" id="PS00194">
    <property type="entry name" value="THIOREDOXIN_1"/>
    <property type="match status" value="1"/>
</dbReference>
<organism evidence="6">
    <name type="scientific">uncultured Dysgonomonas sp</name>
    <dbReference type="NCBI Taxonomy" id="206096"/>
    <lineage>
        <taxon>Bacteria</taxon>
        <taxon>Pseudomonadati</taxon>
        <taxon>Bacteroidota</taxon>
        <taxon>Bacteroidia</taxon>
        <taxon>Bacteroidales</taxon>
        <taxon>Dysgonomonadaceae</taxon>
        <taxon>Dysgonomonas</taxon>
        <taxon>environmental samples</taxon>
    </lineage>
</organism>
<dbReference type="InterPro" id="IPR050553">
    <property type="entry name" value="Thioredoxin_ResA/DsbE_sf"/>
</dbReference>
<evidence type="ECO:0000259" key="5">
    <source>
        <dbReference type="PROSITE" id="PS51352"/>
    </source>
</evidence>
<reference evidence="6" key="1">
    <citation type="submission" date="2016-04" db="EMBL/GenBank/DDBJ databases">
        <authorList>
            <person name="Evans L.H."/>
            <person name="Alamgir A."/>
            <person name="Owens N."/>
            <person name="Weber N.D."/>
            <person name="Virtaneva K."/>
            <person name="Barbian K."/>
            <person name="Babar A."/>
            <person name="Rosenke K."/>
        </authorList>
    </citation>
    <scope>NUCLEOTIDE SEQUENCE</scope>
    <source>
        <strain evidence="6">86-2</strain>
    </source>
</reference>
<evidence type="ECO:0000313" key="6">
    <source>
        <dbReference type="EMBL" id="SBW00671.1"/>
    </source>
</evidence>
<evidence type="ECO:0000256" key="1">
    <source>
        <dbReference type="ARBA" id="ARBA00004196"/>
    </source>
</evidence>
<accession>A0A212JMP1</accession>
<keyword evidence="4" id="KW-0676">Redox-active center</keyword>
<gene>
    <name evidence="6" type="ORF">KL86DYS2_11893</name>
</gene>
<dbReference type="SUPFAM" id="SSF52833">
    <property type="entry name" value="Thioredoxin-like"/>
    <property type="match status" value="1"/>
</dbReference>
<dbReference type="AlphaFoldDB" id="A0A212JMP1"/>
<dbReference type="PANTHER" id="PTHR42852">
    <property type="entry name" value="THIOL:DISULFIDE INTERCHANGE PROTEIN DSBE"/>
    <property type="match status" value="1"/>
</dbReference>
<evidence type="ECO:0000256" key="2">
    <source>
        <dbReference type="ARBA" id="ARBA00022748"/>
    </source>
</evidence>
<dbReference type="GO" id="GO:0030313">
    <property type="term" value="C:cell envelope"/>
    <property type="evidence" value="ECO:0007669"/>
    <property type="project" value="UniProtKB-SubCell"/>
</dbReference>
<dbReference type="InterPro" id="IPR036249">
    <property type="entry name" value="Thioredoxin-like_sf"/>
</dbReference>
<keyword evidence="2" id="KW-0201">Cytochrome c-type biogenesis</keyword>
<dbReference type="PROSITE" id="PS51352">
    <property type="entry name" value="THIOREDOXIN_2"/>
    <property type="match status" value="1"/>
</dbReference>
<dbReference type="CDD" id="cd02966">
    <property type="entry name" value="TlpA_like_family"/>
    <property type="match status" value="1"/>
</dbReference>
<name>A0A212JMP1_9BACT</name>
<dbReference type="InterPro" id="IPR017937">
    <property type="entry name" value="Thioredoxin_CS"/>
</dbReference>
<proteinExistence type="predicted"/>
<dbReference type="Gene3D" id="3.40.30.10">
    <property type="entry name" value="Glutaredoxin"/>
    <property type="match status" value="1"/>
</dbReference>
<sequence>MSLHGNEFNIIDSCFIEQGQKDFVLTDRVMNDSISKTDLIFSETSIPWVYSGLTVDPTDRDIKVNNLTSAGFYQNGCTIEGAFAEQEIRKLNLERRQNDIKLSELMDDLQLVDFGDTIAVAKIVRERDSLKQYLTQTYFINRLDSVKYIVTIQYLLSCLTFEKTRGNVPKATYDSIVLAMLDRYPKNVEIIALKKHHILGERATPPSERSKYWQKRKESIKDYTYFKNKNKLTDGITVPGKKERRAPGIYVVEPDTSNVTVYTIGAKVDHLRLKDPKDKYIPISSLKTDYILIDFWAIWCAPCVAEIPNILKVHNTYKDKFSVYAISLDNTRQEWLEGIEWEALSITRKVIIRYTIRYTN</sequence>
<dbReference type="Pfam" id="PF00085">
    <property type="entry name" value="Thioredoxin"/>
    <property type="match status" value="1"/>
</dbReference>
<evidence type="ECO:0000256" key="3">
    <source>
        <dbReference type="ARBA" id="ARBA00023157"/>
    </source>
</evidence>
<protein>
    <recommendedName>
        <fullName evidence="5">Thioredoxin domain-containing protein</fullName>
    </recommendedName>
</protein>
<evidence type="ECO:0000256" key="4">
    <source>
        <dbReference type="ARBA" id="ARBA00023284"/>
    </source>
</evidence>
<keyword evidence="3" id="KW-1015">Disulfide bond</keyword>
<dbReference type="GO" id="GO:0017004">
    <property type="term" value="P:cytochrome complex assembly"/>
    <property type="evidence" value="ECO:0007669"/>
    <property type="project" value="UniProtKB-KW"/>
</dbReference>
<comment type="subcellular location">
    <subcellularLocation>
        <location evidence="1">Cell envelope</location>
    </subcellularLocation>
</comment>